<sequence length="107" mass="11970">MRITIPAKDDKGLKSEVCEHFGRAKYFVFVDVQDDKIENVETVEVPFEDHSPGDLPNFIKEHGGELVLAYGIGRRAMTYFQSLGIQVVTGAHGKIEDVVKDFMQRGG</sequence>
<dbReference type="KEGG" id="tba:TERMP_01359"/>
<dbReference type="HOGENOM" id="CLU_104194_2_2_2"/>
<dbReference type="InterPro" id="IPR033913">
    <property type="entry name" value="MTH1175_dom"/>
</dbReference>
<dbReference type="SUPFAM" id="SSF53146">
    <property type="entry name" value="Nitrogenase accessory factor-like"/>
    <property type="match status" value="1"/>
</dbReference>
<dbReference type="Pfam" id="PF02579">
    <property type="entry name" value="Nitro_FeMo-Co"/>
    <property type="match status" value="1"/>
</dbReference>
<evidence type="ECO:0000313" key="3">
    <source>
        <dbReference type="Proteomes" id="UP000007478"/>
    </source>
</evidence>
<evidence type="ECO:0000259" key="1">
    <source>
        <dbReference type="Pfam" id="PF02579"/>
    </source>
</evidence>
<accession>F0LHT4</accession>
<organism evidence="2 3">
    <name type="scientific">Thermococcus barophilus (strain DSM 11836 / MP)</name>
    <dbReference type="NCBI Taxonomy" id="391623"/>
    <lineage>
        <taxon>Archaea</taxon>
        <taxon>Methanobacteriati</taxon>
        <taxon>Methanobacteriota</taxon>
        <taxon>Thermococci</taxon>
        <taxon>Thermococcales</taxon>
        <taxon>Thermococcaceae</taxon>
        <taxon>Thermococcus</taxon>
    </lineage>
</organism>
<dbReference type="CDD" id="cd00851">
    <property type="entry name" value="MTH1175"/>
    <property type="match status" value="1"/>
</dbReference>
<dbReference type="Proteomes" id="UP000007478">
    <property type="component" value="Chromosome"/>
</dbReference>
<protein>
    <recommendedName>
        <fullName evidence="1">Dinitrogenase iron-molybdenum cofactor biosynthesis domain-containing protein</fullName>
    </recommendedName>
</protein>
<name>F0LHT4_THEBM</name>
<proteinExistence type="predicted"/>
<dbReference type="PATRIC" id="fig|391623.17.peg.1359"/>
<dbReference type="OrthoDB" id="85838at2157"/>
<dbReference type="AlphaFoldDB" id="F0LHT4"/>
<dbReference type="InterPro" id="IPR003731">
    <property type="entry name" value="Di-Nase_FeMo-co_biosynth"/>
</dbReference>
<dbReference type="eggNOG" id="arCOG02734">
    <property type="taxonomic scope" value="Archaea"/>
</dbReference>
<dbReference type="PANTHER" id="PTHR42983">
    <property type="entry name" value="DINITROGENASE IRON-MOLYBDENUM COFACTOR PROTEIN-RELATED"/>
    <property type="match status" value="1"/>
</dbReference>
<evidence type="ECO:0000313" key="2">
    <source>
        <dbReference type="EMBL" id="ADT84334.1"/>
    </source>
</evidence>
<dbReference type="PANTHER" id="PTHR42983:SF1">
    <property type="entry name" value="IRON-MOLYBDENUM PROTEIN"/>
    <property type="match status" value="1"/>
</dbReference>
<reference evidence="2 3" key="1">
    <citation type="journal article" date="2011" name="J. Bacteriol.">
        <title>Complete genome sequence of the hyperthermophilic, piezophilic, heterotrophic, and carboxydotrophic archaeon Thermococcus barophilus MP.</title>
        <authorList>
            <person name="Vannier P."/>
            <person name="Marteinsson V.T."/>
            <person name="Fridjonsson O.H."/>
            <person name="Oger P."/>
            <person name="Jebbar M."/>
        </authorList>
    </citation>
    <scope>NUCLEOTIDE SEQUENCE [LARGE SCALE GENOMIC DNA]</scope>
    <source>
        <strain evidence="3">DSM 11836 / MP</strain>
    </source>
</reference>
<dbReference type="InterPro" id="IPR036105">
    <property type="entry name" value="DiNase_FeMo-co_biosyn_sf"/>
</dbReference>
<keyword evidence="3" id="KW-1185">Reference proteome</keyword>
<dbReference type="Gene3D" id="3.30.420.130">
    <property type="entry name" value="Dinitrogenase iron-molybdenum cofactor biosynthesis domain"/>
    <property type="match status" value="1"/>
</dbReference>
<gene>
    <name evidence="2" type="ordered locus">TERMP_01359</name>
</gene>
<feature type="domain" description="Dinitrogenase iron-molybdenum cofactor biosynthesis" evidence="1">
    <location>
        <begin position="14"/>
        <end position="103"/>
    </location>
</feature>
<dbReference type="EMBL" id="CP002372">
    <property type="protein sequence ID" value="ADT84334.1"/>
    <property type="molecule type" value="Genomic_DNA"/>
</dbReference>